<comment type="caution">
    <text evidence="2">The sequence shown here is derived from an EMBL/GenBank/DDBJ whole genome shotgun (WGS) entry which is preliminary data.</text>
</comment>
<protein>
    <submittedName>
        <fullName evidence="2">RrF2 family transcriptional regulator</fullName>
    </submittedName>
</protein>
<reference evidence="3" key="1">
    <citation type="journal article" date="2019" name="Int. J. Syst. Evol. Microbiol.">
        <title>The Global Catalogue of Microorganisms (GCM) 10K type strain sequencing project: providing services to taxonomists for standard genome sequencing and annotation.</title>
        <authorList>
            <consortium name="The Broad Institute Genomics Platform"/>
            <consortium name="The Broad Institute Genome Sequencing Center for Infectious Disease"/>
            <person name="Wu L."/>
            <person name="Ma J."/>
        </authorList>
    </citation>
    <scope>NUCLEOTIDE SEQUENCE [LARGE SCALE GENOMIC DNA]</scope>
    <source>
        <strain evidence="3">CCUG 49679</strain>
    </source>
</reference>
<dbReference type="Gene3D" id="1.10.10.10">
    <property type="entry name" value="Winged helix-like DNA-binding domain superfamily/Winged helix DNA-binding domain"/>
    <property type="match status" value="1"/>
</dbReference>
<dbReference type="NCBIfam" id="TIGR00738">
    <property type="entry name" value="rrf2_super"/>
    <property type="match status" value="1"/>
</dbReference>
<name>A0ABW1PKN5_9FLAO</name>
<dbReference type="PANTHER" id="PTHR33221">
    <property type="entry name" value="WINGED HELIX-TURN-HELIX TRANSCRIPTIONAL REGULATOR, RRF2 FAMILY"/>
    <property type="match status" value="1"/>
</dbReference>
<keyword evidence="1" id="KW-0238">DNA-binding</keyword>
<gene>
    <name evidence="2" type="ORF">ACFPVY_04355</name>
</gene>
<evidence type="ECO:0000256" key="1">
    <source>
        <dbReference type="ARBA" id="ARBA00023125"/>
    </source>
</evidence>
<evidence type="ECO:0000313" key="2">
    <source>
        <dbReference type="EMBL" id="MFC6095869.1"/>
    </source>
</evidence>
<organism evidence="2 3">
    <name type="scientific">Flavobacterium qiangtangense</name>
    <dbReference type="NCBI Taxonomy" id="1442595"/>
    <lineage>
        <taxon>Bacteria</taxon>
        <taxon>Pseudomonadati</taxon>
        <taxon>Bacteroidota</taxon>
        <taxon>Flavobacteriia</taxon>
        <taxon>Flavobacteriales</taxon>
        <taxon>Flavobacteriaceae</taxon>
        <taxon>Flavobacterium</taxon>
    </lineage>
</organism>
<dbReference type="InterPro" id="IPR000944">
    <property type="entry name" value="Tscrpt_reg_Rrf2"/>
</dbReference>
<evidence type="ECO:0000313" key="3">
    <source>
        <dbReference type="Proteomes" id="UP001596287"/>
    </source>
</evidence>
<dbReference type="InterPro" id="IPR036390">
    <property type="entry name" value="WH_DNA-bd_sf"/>
</dbReference>
<dbReference type="InterPro" id="IPR036388">
    <property type="entry name" value="WH-like_DNA-bd_sf"/>
</dbReference>
<dbReference type="PROSITE" id="PS51197">
    <property type="entry name" value="HTH_RRF2_2"/>
    <property type="match status" value="1"/>
</dbReference>
<sequence>MLSRRVKYALKALVYLYNTKEAIPVSAKKIAEAERIPYKFLEAILNDLKLNKIVKSQRGPQGGYSFAKDPNDISVASIMRIIDGPIALTSCTSENFYEKCDTCIDEETCHIRKLFLELRIKMIPILEKSIASFSST</sequence>
<proteinExistence type="predicted"/>
<keyword evidence="3" id="KW-1185">Reference proteome</keyword>
<dbReference type="PANTHER" id="PTHR33221:SF5">
    <property type="entry name" value="HTH-TYPE TRANSCRIPTIONAL REGULATOR ISCR"/>
    <property type="match status" value="1"/>
</dbReference>
<accession>A0ABW1PKN5</accession>
<dbReference type="SUPFAM" id="SSF46785">
    <property type="entry name" value="Winged helix' DNA-binding domain"/>
    <property type="match status" value="1"/>
</dbReference>
<dbReference type="Pfam" id="PF02082">
    <property type="entry name" value="Rrf2"/>
    <property type="match status" value="1"/>
</dbReference>
<dbReference type="Proteomes" id="UP001596287">
    <property type="component" value="Unassembled WGS sequence"/>
</dbReference>
<dbReference type="EMBL" id="JBHSQB010000004">
    <property type="protein sequence ID" value="MFC6095869.1"/>
    <property type="molecule type" value="Genomic_DNA"/>
</dbReference>
<dbReference type="RefSeq" id="WP_379790550.1">
    <property type="nucleotide sequence ID" value="NZ_JBHSQB010000004.1"/>
</dbReference>